<evidence type="ECO:0000313" key="11">
    <source>
        <dbReference type="Proteomes" id="UP000005870"/>
    </source>
</evidence>
<dbReference type="PANTHER" id="PTHR45138:SF9">
    <property type="entry name" value="DIGUANYLATE CYCLASE DGCM-RELATED"/>
    <property type="match status" value="1"/>
</dbReference>
<evidence type="ECO:0000256" key="6">
    <source>
        <dbReference type="ARBA" id="ARBA00022989"/>
    </source>
</evidence>
<comment type="catalytic activity">
    <reaction evidence="8">
        <text>2 GTP = 3',3'-c-di-GMP + 2 diphosphate</text>
        <dbReference type="Rhea" id="RHEA:24898"/>
        <dbReference type="ChEBI" id="CHEBI:33019"/>
        <dbReference type="ChEBI" id="CHEBI:37565"/>
        <dbReference type="ChEBI" id="CHEBI:58805"/>
        <dbReference type="EC" id="2.7.7.65"/>
    </reaction>
</comment>
<proteinExistence type="predicted"/>
<evidence type="ECO:0000256" key="4">
    <source>
        <dbReference type="ARBA" id="ARBA00022475"/>
    </source>
</evidence>
<dbReference type="Gene3D" id="3.30.450.20">
    <property type="entry name" value="PAS domain"/>
    <property type="match status" value="2"/>
</dbReference>
<evidence type="ECO:0000256" key="5">
    <source>
        <dbReference type="ARBA" id="ARBA00022692"/>
    </source>
</evidence>
<dbReference type="CDD" id="cd12915">
    <property type="entry name" value="PDC2_DGC_like"/>
    <property type="match status" value="1"/>
</dbReference>
<dbReference type="InterPro" id="IPR000160">
    <property type="entry name" value="GGDEF_dom"/>
</dbReference>
<keyword evidence="4" id="KW-1003">Cell membrane</keyword>
<reference evidence="10 11" key="1">
    <citation type="journal article" date="2012" name="J. Bacteriol.">
        <title>Complete Genome Sequence of the BTEX-Degrading Bacterium Pseudoxanthomonas spadix BD-a59.</title>
        <authorList>
            <person name="Lee S.H."/>
            <person name="Jin H.M."/>
            <person name="Lee H.J."/>
            <person name="Kim J.M."/>
            <person name="Jeon C.O."/>
        </authorList>
    </citation>
    <scope>NUCLEOTIDE SEQUENCE [LARGE SCALE GENOMIC DNA]</scope>
    <source>
        <strain evidence="10 11">BD-a59</strain>
    </source>
</reference>
<protein>
    <recommendedName>
        <fullName evidence="3">diguanylate cyclase</fullName>
        <ecNumber evidence="3">2.7.7.65</ecNumber>
    </recommendedName>
</protein>
<dbReference type="KEGG" id="psd:DSC_13760"/>
<name>G7UTF0_PSEUP</name>
<evidence type="ECO:0000256" key="1">
    <source>
        <dbReference type="ARBA" id="ARBA00001946"/>
    </source>
</evidence>
<keyword evidence="6" id="KW-1133">Transmembrane helix</keyword>
<dbReference type="InterPro" id="IPR043128">
    <property type="entry name" value="Rev_trsase/Diguanyl_cyclase"/>
</dbReference>
<dbReference type="eggNOG" id="COG3706">
    <property type="taxonomic scope" value="Bacteria"/>
</dbReference>
<dbReference type="CDD" id="cd12914">
    <property type="entry name" value="PDC1_DGC_like"/>
    <property type="match status" value="1"/>
</dbReference>
<accession>G7UTF0</accession>
<evidence type="ECO:0000256" key="7">
    <source>
        <dbReference type="ARBA" id="ARBA00023136"/>
    </source>
</evidence>
<keyword evidence="5" id="KW-0812">Transmembrane</keyword>
<dbReference type="GO" id="GO:0043709">
    <property type="term" value="P:cell adhesion involved in single-species biofilm formation"/>
    <property type="evidence" value="ECO:0007669"/>
    <property type="project" value="TreeGrafter"/>
</dbReference>
<dbReference type="Gene3D" id="3.30.70.270">
    <property type="match status" value="1"/>
</dbReference>
<dbReference type="FunFam" id="3.30.70.270:FF:000001">
    <property type="entry name" value="Diguanylate cyclase domain protein"/>
    <property type="match status" value="1"/>
</dbReference>
<dbReference type="Pfam" id="PF00990">
    <property type="entry name" value="GGDEF"/>
    <property type="match status" value="1"/>
</dbReference>
<dbReference type="GO" id="GO:0005886">
    <property type="term" value="C:plasma membrane"/>
    <property type="evidence" value="ECO:0007669"/>
    <property type="project" value="UniProtKB-SubCell"/>
</dbReference>
<dbReference type="GO" id="GO:0052621">
    <property type="term" value="F:diguanylate cyclase activity"/>
    <property type="evidence" value="ECO:0007669"/>
    <property type="project" value="UniProtKB-EC"/>
</dbReference>
<dbReference type="Pfam" id="PF02743">
    <property type="entry name" value="dCache_1"/>
    <property type="match status" value="1"/>
</dbReference>
<keyword evidence="7" id="KW-0472">Membrane</keyword>
<comment type="cofactor">
    <cofactor evidence="1">
        <name>Mg(2+)</name>
        <dbReference type="ChEBI" id="CHEBI:18420"/>
    </cofactor>
</comment>
<comment type="subcellular location">
    <subcellularLocation>
        <location evidence="2">Cell membrane</location>
        <topology evidence="2">Multi-pass membrane protein</topology>
    </subcellularLocation>
</comment>
<dbReference type="GO" id="GO:1902201">
    <property type="term" value="P:negative regulation of bacterial-type flagellum-dependent cell motility"/>
    <property type="evidence" value="ECO:0007669"/>
    <property type="project" value="TreeGrafter"/>
</dbReference>
<feature type="domain" description="GGDEF" evidence="9">
    <location>
        <begin position="362"/>
        <end position="501"/>
    </location>
</feature>
<dbReference type="HOGENOM" id="CLU_000445_134_2_6"/>
<gene>
    <name evidence="10" type="ordered locus">DSC_13760</name>
</gene>
<dbReference type="AlphaFoldDB" id="G7UTF0"/>
<evidence type="ECO:0000313" key="10">
    <source>
        <dbReference type="EMBL" id="AER57396.1"/>
    </source>
</evidence>
<dbReference type="STRING" id="1045855.DSC_13760"/>
<evidence type="ECO:0000259" key="9">
    <source>
        <dbReference type="PROSITE" id="PS50887"/>
    </source>
</evidence>
<dbReference type="InterPro" id="IPR050469">
    <property type="entry name" value="Diguanylate_Cyclase"/>
</dbReference>
<keyword evidence="11" id="KW-1185">Reference proteome</keyword>
<evidence type="ECO:0000256" key="8">
    <source>
        <dbReference type="ARBA" id="ARBA00034247"/>
    </source>
</evidence>
<dbReference type="Proteomes" id="UP000005870">
    <property type="component" value="Chromosome"/>
</dbReference>
<dbReference type="EMBL" id="CP003093">
    <property type="protein sequence ID" value="AER57396.1"/>
    <property type="molecule type" value="Genomic_DNA"/>
</dbReference>
<dbReference type="NCBIfam" id="TIGR00254">
    <property type="entry name" value="GGDEF"/>
    <property type="match status" value="1"/>
</dbReference>
<dbReference type="SUPFAM" id="SSF55073">
    <property type="entry name" value="Nucleotide cyclase"/>
    <property type="match status" value="1"/>
</dbReference>
<sequence>MIWMMTVDPARRRLLLPNLLRGFVLTVCLVFAGAEYWHGLETRAEARAQIQLDAANLARAVSQHAEDSFQLADATLSGIAERLHVYGTGPGNLESLSRYMRREAARSPRIHALYVYDASGNWIASSLATLPASKNNSDRAYFRHHREVDDGLSWLGPPVRSRTDNSWIITLTRRYNDARGRFGGVVLASIRSRYFSDYYRGFELGREGAVALVNEAGIVCARAPDDEANVGRDLSNTTLFADIKAARSGTLTYVSPVDQMRRISGFHHADHFPLIAVAALSEYEALAAWRRSMRTHALLTLVTIALLAVLGEWLRRQLLARQAVQDQLEALARTDSLTGLANRRALDEYLADAWPRALRESAPLGLLLVDIDHFKAFNDTYGHQAGDACLRQVAEAVKHCARRHGDMAARYGGEELALVLPGCDSNTVRELAEAVCRNVRALGIPHAESYTAPVVTISVGGASLWPARMGAEEGPASLVKLADLALYDAKAGGRNRAAVRS</sequence>
<dbReference type="EC" id="2.7.7.65" evidence="3"/>
<organism evidence="10 11">
    <name type="scientific">Pseudoxanthomonas spadix (strain BD-a59)</name>
    <dbReference type="NCBI Taxonomy" id="1045855"/>
    <lineage>
        <taxon>Bacteria</taxon>
        <taxon>Pseudomonadati</taxon>
        <taxon>Pseudomonadota</taxon>
        <taxon>Gammaproteobacteria</taxon>
        <taxon>Lysobacterales</taxon>
        <taxon>Lysobacteraceae</taxon>
        <taxon>Pseudoxanthomonas</taxon>
    </lineage>
</organism>
<evidence type="ECO:0000256" key="2">
    <source>
        <dbReference type="ARBA" id="ARBA00004651"/>
    </source>
</evidence>
<dbReference type="InterPro" id="IPR029787">
    <property type="entry name" value="Nucleotide_cyclase"/>
</dbReference>
<dbReference type="SMART" id="SM00267">
    <property type="entry name" value="GGDEF"/>
    <property type="match status" value="1"/>
</dbReference>
<dbReference type="CDD" id="cd01949">
    <property type="entry name" value="GGDEF"/>
    <property type="match status" value="1"/>
</dbReference>
<dbReference type="PANTHER" id="PTHR45138">
    <property type="entry name" value="REGULATORY COMPONENTS OF SENSORY TRANSDUCTION SYSTEM"/>
    <property type="match status" value="1"/>
</dbReference>
<dbReference type="PROSITE" id="PS50887">
    <property type="entry name" value="GGDEF"/>
    <property type="match status" value="1"/>
</dbReference>
<dbReference type="InterPro" id="IPR033479">
    <property type="entry name" value="dCache_1"/>
</dbReference>
<evidence type="ECO:0000256" key="3">
    <source>
        <dbReference type="ARBA" id="ARBA00012528"/>
    </source>
</evidence>